<dbReference type="PANTHER" id="PTHR42782">
    <property type="entry name" value="SI:CH73-314G15.3"/>
    <property type="match status" value="1"/>
</dbReference>
<protein>
    <submittedName>
        <fullName evidence="1">COG2833: uncharacterized protein</fullName>
    </submittedName>
</protein>
<sequence length="268" mass="30951">MNPFELSYQALMSSSITEKITLVSKLHSLKNQQALDYQSTYKIDPVENPGRPIKPILARFNTMPKRGKSDIGFIETIHAICHIEFNAINLALDAAYRFRDMPDQFYQDWIQVAFEESQHFQLLNNYLIELGYQYGDFDGHNGLWKMTFETDYDVLARMALVPRVLEARGLDATPKIQKRFENSKFKPMIGLLDIIFKDEIGHVKIGNYWFHSLCKQRSLDAISTFNQLVVKHIGSELRGPFNIEARKLADFSDEELDYLQARSTLSAT</sequence>
<reference evidence="1" key="1">
    <citation type="submission" date="2016-10" db="EMBL/GenBank/DDBJ databases">
        <authorList>
            <person name="de Groot N.N."/>
        </authorList>
    </citation>
    <scope>NUCLEOTIDE SEQUENCE</scope>
</reference>
<dbReference type="AlphaFoldDB" id="A0A1W1DAD3"/>
<dbReference type="Pfam" id="PF04305">
    <property type="entry name" value="DUF455"/>
    <property type="match status" value="1"/>
</dbReference>
<organism evidence="1">
    <name type="scientific">hydrothermal vent metagenome</name>
    <dbReference type="NCBI Taxonomy" id="652676"/>
    <lineage>
        <taxon>unclassified sequences</taxon>
        <taxon>metagenomes</taxon>
        <taxon>ecological metagenomes</taxon>
    </lineage>
</organism>
<dbReference type="InterPro" id="IPR007402">
    <property type="entry name" value="DUF455"/>
</dbReference>
<dbReference type="InterPro" id="IPR009078">
    <property type="entry name" value="Ferritin-like_SF"/>
</dbReference>
<dbReference type="InterPro" id="IPR011197">
    <property type="entry name" value="UCP012318"/>
</dbReference>
<dbReference type="EMBL" id="FPHR01000029">
    <property type="protein sequence ID" value="SFV77568.1"/>
    <property type="molecule type" value="Genomic_DNA"/>
</dbReference>
<dbReference type="CDD" id="cd00657">
    <property type="entry name" value="Ferritin_like"/>
    <property type="match status" value="1"/>
</dbReference>
<dbReference type="PANTHER" id="PTHR42782:SF4">
    <property type="entry name" value="DUF455 DOMAIN-CONTAINING PROTEIN"/>
    <property type="match status" value="1"/>
</dbReference>
<dbReference type="SUPFAM" id="SSF47240">
    <property type="entry name" value="Ferritin-like"/>
    <property type="match status" value="1"/>
</dbReference>
<name>A0A1W1DAD3_9ZZZZ</name>
<dbReference type="PIRSF" id="PIRSF012318">
    <property type="entry name" value="UCP012318"/>
    <property type="match status" value="1"/>
</dbReference>
<gene>
    <name evidence="1" type="ORF">MNB_SUP05-4-735</name>
</gene>
<evidence type="ECO:0000313" key="1">
    <source>
        <dbReference type="EMBL" id="SFV77568.1"/>
    </source>
</evidence>
<accession>A0A1W1DAD3</accession>
<proteinExistence type="predicted"/>